<accession>A0ABR1FW98</accession>
<gene>
    <name evidence="1" type="ORF">SO694_00116026</name>
</gene>
<sequence length="495" mass="53908">MTSLRLLLLATSAVAIKLRLLHDECVSVAGEAAIAVLFHFEYDPQTELADVRRIRRACCAADLALGEAVRCADLASAQRALAKRGEAAARAGFAHLYDGDDDGVFLVSKTNAVNASLWLADDAGARLTEVARLDAPCDVDVAAPNRPLAMAVPFEGLEATQAWLEATLKRNVVDAPGPVYDDEEVIKIAAVANPFLEWALRRGDAASYAARWADHYGGLGRAIVYRAEDLGDLPNVRHFIRKTASQTGRGVVDAATFAAPPVVDRVLDSRRVLRVWRDGELRVLDKDSGAPVVAATAREIKALAAALPPALTATFAYLPWYFVHVPKTGGKYVRDLLRRCAPLVNYGHHSAARGAEHFLTLREPADRFESMLTMRLAERKPRLDWPGDRVDFDDAKRAPLDATLAAFADEDLLNFAPFRTFGFYASDKSTILCRPGDAFAFLDAFGVVDRDPACAAAPPAPAKAARAQGRFSEASRDRIRRVFADDTSLWRRACA</sequence>
<organism evidence="1 2">
    <name type="scientific">Aureococcus anophagefferens</name>
    <name type="common">Harmful bloom alga</name>
    <dbReference type="NCBI Taxonomy" id="44056"/>
    <lineage>
        <taxon>Eukaryota</taxon>
        <taxon>Sar</taxon>
        <taxon>Stramenopiles</taxon>
        <taxon>Ochrophyta</taxon>
        <taxon>Pelagophyceae</taxon>
        <taxon>Pelagomonadales</taxon>
        <taxon>Pelagomonadaceae</taxon>
        <taxon>Aureococcus</taxon>
    </lineage>
</organism>
<evidence type="ECO:0000313" key="2">
    <source>
        <dbReference type="Proteomes" id="UP001363151"/>
    </source>
</evidence>
<dbReference type="Proteomes" id="UP001363151">
    <property type="component" value="Unassembled WGS sequence"/>
</dbReference>
<dbReference type="EMBL" id="JBBJCI010000217">
    <property type="protein sequence ID" value="KAK7240057.1"/>
    <property type="molecule type" value="Genomic_DNA"/>
</dbReference>
<protein>
    <submittedName>
        <fullName evidence="1">Uncharacterized protein</fullName>
    </submittedName>
</protein>
<evidence type="ECO:0000313" key="1">
    <source>
        <dbReference type="EMBL" id="KAK7240057.1"/>
    </source>
</evidence>
<name>A0ABR1FW98_AURAN</name>
<proteinExistence type="predicted"/>
<dbReference type="KEGG" id="aaf:AURANDRAFT_66796"/>
<comment type="caution">
    <text evidence="1">The sequence shown here is derived from an EMBL/GenBank/DDBJ whole genome shotgun (WGS) entry which is preliminary data.</text>
</comment>
<reference evidence="1 2" key="1">
    <citation type="submission" date="2024-03" db="EMBL/GenBank/DDBJ databases">
        <title>Aureococcus anophagefferens CCMP1851 and Kratosvirus quantuckense: Draft genome of a second virus-susceptible host strain in the model system.</title>
        <authorList>
            <person name="Chase E."/>
            <person name="Truchon A.R."/>
            <person name="Schepens W."/>
            <person name="Wilhelm S.W."/>
        </authorList>
    </citation>
    <scope>NUCLEOTIDE SEQUENCE [LARGE SCALE GENOMIC DNA]</scope>
    <source>
        <strain evidence="1 2">CCMP1851</strain>
    </source>
</reference>
<keyword evidence="2" id="KW-1185">Reference proteome</keyword>